<dbReference type="SUPFAM" id="SSF90123">
    <property type="entry name" value="ABC transporter transmembrane region"/>
    <property type="match status" value="2"/>
</dbReference>
<evidence type="ECO:0000259" key="11">
    <source>
        <dbReference type="PROSITE" id="PS50893"/>
    </source>
</evidence>
<evidence type="ECO:0000256" key="3">
    <source>
        <dbReference type="ARBA" id="ARBA00022692"/>
    </source>
</evidence>
<feature type="transmembrane region" description="Helical" evidence="10">
    <location>
        <begin position="889"/>
        <end position="908"/>
    </location>
</feature>
<evidence type="ECO:0000313" key="14">
    <source>
        <dbReference type="Proteomes" id="UP000078576"/>
    </source>
</evidence>
<reference evidence="14" key="1">
    <citation type="submission" date="2014-12" db="EMBL/GenBank/DDBJ databases">
        <title>Genome Sequence of Valsa Canker Pathogens Uncovers a Specific Adaption of Colonization on Woody Bark.</title>
        <authorList>
            <person name="Yin Z."/>
            <person name="Liu H."/>
            <person name="Gao X."/>
            <person name="Li Z."/>
            <person name="Song N."/>
            <person name="Ke X."/>
            <person name="Dai Q."/>
            <person name="Wu Y."/>
            <person name="Sun Y."/>
            <person name="Xu J.-R."/>
            <person name="Kang Z.K."/>
            <person name="Wang L."/>
            <person name="Huang L."/>
        </authorList>
    </citation>
    <scope>NUCLEOTIDE SEQUENCE [LARGE SCALE GENOMIC DNA]</scope>
    <source>
        <strain evidence="14">SXYL134</strain>
    </source>
</reference>
<feature type="transmembrane region" description="Helical" evidence="10">
    <location>
        <begin position="130"/>
        <end position="152"/>
    </location>
</feature>
<dbReference type="SUPFAM" id="SSF52540">
    <property type="entry name" value="P-loop containing nucleoside triphosphate hydrolases"/>
    <property type="match status" value="2"/>
</dbReference>
<dbReference type="OrthoDB" id="6500128at2759"/>
<name>A0A194UP88_CYTMA</name>
<dbReference type="SMART" id="SM00382">
    <property type="entry name" value="AAA"/>
    <property type="match status" value="2"/>
</dbReference>
<dbReference type="FunFam" id="1.20.1560.10:FF:000066">
    <property type="entry name" value="ABC multidrug transporter (Eurofung)"/>
    <property type="match status" value="1"/>
</dbReference>
<evidence type="ECO:0000256" key="10">
    <source>
        <dbReference type="SAM" id="Phobius"/>
    </source>
</evidence>
<organism evidence="13 14">
    <name type="scientific">Cytospora mali</name>
    <name type="common">Apple Valsa canker fungus</name>
    <name type="synonym">Valsa mali</name>
    <dbReference type="NCBI Taxonomy" id="578113"/>
    <lineage>
        <taxon>Eukaryota</taxon>
        <taxon>Fungi</taxon>
        <taxon>Dikarya</taxon>
        <taxon>Ascomycota</taxon>
        <taxon>Pezizomycotina</taxon>
        <taxon>Sordariomycetes</taxon>
        <taxon>Sordariomycetidae</taxon>
        <taxon>Diaporthales</taxon>
        <taxon>Cytosporaceae</taxon>
        <taxon>Cytospora</taxon>
    </lineage>
</organism>
<dbReference type="STRING" id="694573.A0A194UP88"/>
<keyword evidence="5" id="KW-0067">ATP-binding</keyword>
<keyword evidence="4" id="KW-0547">Nucleotide-binding</keyword>
<dbReference type="CDD" id="cd18580">
    <property type="entry name" value="ABC_6TM_ABCC_D2"/>
    <property type="match status" value="1"/>
</dbReference>
<dbReference type="Gene3D" id="3.40.50.300">
    <property type="entry name" value="P-loop containing nucleotide triphosphate hydrolases"/>
    <property type="match status" value="2"/>
</dbReference>
<protein>
    <submittedName>
        <fullName evidence="13">Canalicular multispecific organic anion transporter 1</fullName>
    </submittedName>
</protein>
<evidence type="ECO:0000259" key="12">
    <source>
        <dbReference type="PROSITE" id="PS50929"/>
    </source>
</evidence>
<dbReference type="InterPro" id="IPR056227">
    <property type="entry name" value="TMD0_ABC"/>
</dbReference>
<evidence type="ECO:0000256" key="5">
    <source>
        <dbReference type="ARBA" id="ARBA00022840"/>
    </source>
</evidence>
<dbReference type="CDD" id="cd18579">
    <property type="entry name" value="ABC_6TM_ABCC_D1"/>
    <property type="match status" value="1"/>
</dbReference>
<feature type="transmembrane region" description="Helical" evidence="10">
    <location>
        <begin position="525"/>
        <end position="547"/>
    </location>
</feature>
<evidence type="ECO:0000256" key="2">
    <source>
        <dbReference type="ARBA" id="ARBA00022448"/>
    </source>
</evidence>
<feature type="transmembrane region" description="Helical" evidence="10">
    <location>
        <begin position="31"/>
        <end position="52"/>
    </location>
</feature>
<dbReference type="InterPro" id="IPR027417">
    <property type="entry name" value="P-loop_NTPase"/>
</dbReference>
<feature type="domain" description="ABC transmembrane type-1" evidence="12">
    <location>
        <begin position="898"/>
        <end position="1130"/>
    </location>
</feature>
<dbReference type="InterPro" id="IPR050173">
    <property type="entry name" value="ABC_transporter_C-like"/>
</dbReference>
<feature type="transmembrane region" description="Helical" evidence="10">
    <location>
        <begin position="158"/>
        <end position="177"/>
    </location>
</feature>
<dbReference type="PROSITE" id="PS50893">
    <property type="entry name" value="ABC_TRANSPORTER_2"/>
    <property type="match status" value="2"/>
</dbReference>
<comment type="subcellular location">
    <subcellularLocation>
        <location evidence="1">Membrane</location>
        <topology evidence="1">Multi-pass membrane protein</topology>
    </subcellularLocation>
</comment>
<evidence type="ECO:0000256" key="1">
    <source>
        <dbReference type="ARBA" id="ARBA00004141"/>
    </source>
</evidence>
<dbReference type="GO" id="GO:0140359">
    <property type="term" value="F:ABC-type transporter activity"/>
    <property type="evidence" value="ECO:0007669"/>
    <property type="project" value="InterPro"/>
</dbReference>
<keyword evidence="7" id="KW-0843">Virulence</keyword>
<dbReference type="InterPro" id="IPR003593">
    <property type="entry name" value="AAA+_ATPase"/>
</dbReference>
<dbReference type="Proteomes" id="UP000078576">
    <property type="component" value="Unassembled WGS sequence"/>
</dbReference>
<keyword evidence="2" id="KW-0813">Transport</keyword>
<feature type="domain" description="ABC transmembrane type-1" evidence="12">
    <location>
        <begin position="279"/>
        <end position="548"/>
    </location>
</feature>
<dbReference type="GO" id="GO:0005524">
    <property type="term" value="F:ATP binding"/>
    <property type="evidence" value="ECO:0007669"/>
    <property type="project" value="UniProtKB-KW"/>
</dbReference>
<dbReference type="GO" id="GO:0016887">
    <property type="term" value="F:ATP hydrolysis activity"/>
    <property type="evidence" value="ECO:0007669"/>
    <property type="project" value="InterPro"/>
</dbReference>
<dbReference type="InterPro" id="IPR044746">
    <property type="entry name" value="ABCC_6TM_D1"/>
</dbReference>
<evidence type="ECO:0000256" key="9">
    <source>
        <dbReference type="ARBA" id="ARBA00059074"/>
    </source>
</evidence>
<dbReference type="Pfam" id="PF24357">
    <property type="entry name" value="TMD0_ABC"/>
    <property type="match status" value="1"/>
</dbReference>
<dbReference type="CDD" id="cd03250">
    <property type="entry name" value="ABCC_MRP_domain1"/>
    <property type="match status" value="1"/>
</dbReference>
<dbReference type="Pfam" id="PF00005">
    <property type="entry name" value="ABC_tran"/>
    <property type="match status" value="2"/>
</dbReference>
<evidence type="ECO:0000313" key="13">
    <source>
        <dbReference type="EMBL" id="KUI53479.1"/>
    </source>
</evidence>
<keyword evidence="14" id="KW-1185">Reference proteome</keyword>
<evidence type="ECO:0000256" key="8">
    <source>
        <dbReference type="ARBA" id="ARBA00023136"/>
    </source>
</evidence>
<dbReference type="Gene3D" id="1.20.1560.10">
    <property type="entry name" value="ABC transporter type 1, transmembrane domain"/>
    <property type="match status" value="2"/>
</dbReference>
<dbReference type="GO" id="GO:0016020">
    <property type="term" value="C:membrane"/>
    <property type="evidence" value="ECO:0007669"/>
    <property type="project" value="UniProtKB-SubCell"/>
</dbReference>
<dbReference type="InterPro" id="IPR044726">
    <property type="entry name" value="ABCC_6TM_D2"/>
</dbReference>
<feature type="transmembrane region" description="Helical" evidence="10">
    <location>
        <begin position="64"/>
        <end position="85"/>
    </location>
</feature>
<dbReference type="InterPro" id="IPR036640">
    <property type="entry name" value="ABC1_TM_sf"/>
</dbReference>
<keyword evidence="8 10" id="KW-0472">Membrane</keyword>
<feature type="domain" description="ABC transporter" evidence="11">
    <location>
        <begin position="1174"/>
        <end position="1426"/>
    </location>
</feature>
<dbReference type="FunFam" id="1.20.1560.10:FF:000055">
    <property type="entry name" value="ABC multidrug transporter (Eurofung)"/>
    <property type="match status" value="1"/>
</dbReference>
<dbReference type="PANTHER" id="PTHR24223">
    <property type="entry name" value="ATP-BINDING CASSETTE SUB-FAMILY C"/>
    <property type="match status" value="1"/>
</dbReference>
<gene>
    <name evidence="13" type="ORF">VP1G_01012</name>
</gene>
<sequence>MSFAGCVNDALLGPAVKGCRGDFDFTLKFELIFLSLIPASVFLAVSLPRLIYLSRRPIIVKGSVFRTIKLLAIAAYAVLQLSLLGMAAARSAKLRDLFISSATLRVISSLCMLTLSFLEHARSPRPSILLNSYLFLTILLDIAQTRTLWLASTTKDEFAITRVNTAALVLKTAIAFLESQHKDRWVKLNLKAHSPEETTGIYGLGAYVWLNKLFLTGYSKVLRMDDLYPLDSSMTAEALEARLASFMKNPKFRGQNFGLGRALGKTLAVALLTPVGPRIALIGFTFCQPFLINSTLSYLEEPSTTRNLNIGYGLIGATIIIFTGMALSNALYWYFHERSMWMARGALASAIYKKTTEAKVGVSDDSAAITLMSTDVEKIRQGMLMMHEFWANTIEAAIASFLLYRYLGIAFIAPILVIVVCVLLAAGVASFTSNRQKEWMDKIQARVGMTATVIANMKSLRSSGLALPIESMVQNLRLEELRVGSRFRMVLTYSVVIAFAPFFISPVLTFAWTSATLDVTTMFTSYSYLVLLCDPLTSLFQCIPQVLAASACLSRIQAFLENDPREDYRTSPAAKRSSFEKNILPDLAYTNGHARTTPVVSIFKGSFGWTKGNPTLDNIDLTIPARQLTVVVGPIASGKTTLCKALLGESPYFNGQIALLPNSRRVGYCDQNPFLSNATIKQNIVGFSPFNQSRYNEVIEATMLAVDLLTLPEADDTKVGSDGITLSGGQKQRVSMARALYLETEFFIFDDILSGLDADTEEQVFRRVFGPDGLIKRRGATAVLCTHSIRHLPSADHIIALADGTIVEQGNFHELMANQKYVHSLRVKVKDSENQSLASSGAAVEIEENVSGPLLRAKTTTEINAQEDDELAIRRNGDRKVYYHYYKSIGFWPVMAFTILALICGFLYNFQNIWITIWSTGISKTPPSHSNTFYIGMFAALQVLGLVSLFEVVYVLMKWMIALSGSALHKAALHTVINAPLRFFTTTDTGAITNYFSQDMTLIDGDLPLAVLNLTLNIAICIGMAAVIATSSPYLAISYPFLVLVLWMIQKFYLRTSRQLRLLDLEAKSPLYTHFLDTMKGLATFRAFSWISDGIVKNRNLLDNSQRPAYLLAMIQRWLTFVLDSAVSALATVKVKPEQLPGEDIVPDESWPQKGEIEIRGVSSSPISDAPIDSETSDSYMGIAPCPPSPRNLALRDLNITIHGGEKVAICGRSGSGKSSTILLLLRLLDPIPSTVENIDIDGVPLYRIDRAILRQRIIAIPQDAVFLPEGSSFKLNLDPFVVSSDLECKSVLETVGLWAFVTERGGLAAGMSPETLSQGQRQLFSLARAILRRRIRSREVAKGQDRGILLLDEVSSSVDMDTDRAMHDCIKSEFEGYTIVMVSHRLEMVMDFDRVIVMDRGAVVEAGAPRVLVETERSRFKKLWTVSNAGRDS</sequence>
<feature type="transmembrane region" description="Helical" evidence="10">
    <location>
        <begin position="412"/>
        <end position="432"/>
    </location>
</feature>
<dbReference type="InterPro" id="IPR003439">
    <property type="entry name" value="ABC_transporter-like_ATP-bd"/>
</dbReference>
<evidence type="ECO:0000256" key="7">
    <source>
        <dbReference type="ARBA" id="ARBA00023026"/>
    </source>
</evidence>
<feature type="transmembrane region" description="Helical" evidence="10">
    <location>
        <begin position="490"/>
        <end position="513"/>
    </location>
</feature>
<feature type="domain" description="ABC transporter" evidence="11">
    <location>
        <begin position="597"/>
        <end position="828"/>
    </location>
</feature>
<keyword evidence="3 10" id="KW-0812">Transmembrane</keyword>
<dbReference type="PROSITE" id="PS50929">
    <property type="entry name" value="ABC_TM1F"/>
    <property type="match status" value="2"/>
</dbReference>
<feature type="transmembrane region" description="Helical" evidence="10">
    <location>
        <begin position="97"/>
        <end position="118"/>
    </location>
</feature>
<accession>A0A194UP88</accession>
<dbReference type="PROSITE" id="PS00211">
    <property type="entry name" value="ABC_TRANSPORTER_1"/>
    <property type="match status" value="2"/>
</dbReference>
<feature type="transmembrane region" description="Helical" evidence="10">
    <location>
        <begin position="933"/>
        <end position="956"/>
    </location>
</feature>
<dbReference type="EMBL" id="KN714669">
    <property type="protein sequence ID" value="KUI53479.1"/>
    <property type="molecule type" value="Genomic_DNA"/>
</dbReference>
<dbReference type="InterPro" id="IPR017871">
    <property type="entry name" value="ABC_transporter-like_CS"/>
</dbReference>
<evidence type="ECO:0000256" key="4">
    <source>
        <dbReference type="ARBA" id="ARBA00022741"/>
    </source>
</evidence>
<evidence type="ECO:0000256" key="6">
    <source>
        <dbReference type="ARBA" id="ARBA00022989"/>
    </source>
</evidence>
<feature type="transmembrane region" description="Helical" evidence="10">
    <location>
        <begin position="1034"/>
        <end position="1054"/>
    </location>
</feature>
<feature type="transmembrane region" description="Helical" evidence="10">
    <location>
        <begin position="312"/>
        <end position="335"/>
    </location>
</feature>
<comment type="function">
    <text evidence="9">ABC-type transporter; part of the gene cluster that mediates the biosynthesis of the phomopsins, a group of hexapeptide mycotoxins which infects lupins and causes lupinosis disease in livestock.</text>
</comment>
<dbReference type="InterPro" id="IPR011527">
    <property type="entry name" value="ABC1_TM_dom"/>
</dbReference>
<proteinExistence type="predicted"/>
<keyword evidence="6 10" id="KW-1133">Transmembrane helix</keyword>
<dbReference type="Pfam" id="PF00664">
    <property type="entry name" value="ABC_membrane"/>
    <property type="match status" value="2"/>
</dbReference>
<dbReference type="PANTHER" id="PTHR24223:SF345">
    <property type="entry name" value="ABC MULTIDRUG TRANSPORTER (EUROFUNG)"/>
    <property type="match status" value="1"/>
</dbReference>